<evidence type="ECO:0000313" key="5">
    <source>
        <dbReference type="Proteomes" id="UP000030752"/>
    </source>
</evidence>
<dbReference type="VEuPathDB" id="FungiDB:HMPREF1541_00232"/>
<dbReference type="eggNOG" id="KOG0393">
    <property type="taxonomic scope" value="Eukaryota"/>
</dbReference>
<dbReference type="InterPro" id="IPR001806">
    <property type="entry name" value="Small_GTPase"/>
</dbReference>
<dbReference type="GO" id="GO:0003924">
    <property type="term" value="F:GTPase activity"/>
    <property type="evidence" value="ECO:0007669"/>
    <property type="project" value="InterPro"/>
</dbReference>
<dbReference type="PANTHER" id="PTHR24072">
    <property type="entry name" value="RHO FAMILY GTPASE"/>
    <property type="match status" value="1"/>
</dbReference>
<evidence type="ECO:0000313" key="4">
    <source>
        <dbReference type="EMBL" id="ETN46049.1"/>
    </source>
</evidence>
<organism evidence="4 5">
    <name type="scientific">Cyphellophora europaea (strain CBS 101466)</name>
    <name type="common">Phialophora europaea</name>
    <dbReference type="NCBI Taxonomy" id="1220924"/>
    <lineage>
        <taxon>Eukaryota</taxon>
        <taxon>Fungi</taxon>
        <taxon>Dikarya</taxon>
        <taxon>Ascomycota</taxon>
        <taxon>Pezizomycotina</taxon>
        <taxon>Eurotiomycetes</taxon>
        <taxon>Chaetothyriomycetidae</taxon>
        <taxon>Chaetothyriales</taxon>
        <taxon>Cyphellophoraceae</taxon>
        <taxon>Cyphellophora</taxon>
    </lineage>
</organism>
<name>W2SDS2_CYPE1</name>
<dbReference type="PRINTS" id="PR00449">
    <property type="entry name" value="RASTRNSFRMNG"/>
</dbReference>
<accession>W2SDS2</accession>
<dbReference type="InParanoid" id="W2SDS2"/>
<evidence type="ECO:0000256" key="1">
    <source>
        <dbReference type="ARBA" id="ARBA00022741"/>
    </source>
</evidence>
<dbReference type="STRING" id="1220924.W2SDS2"/>
<feature type="compositionally biased region" description="Polar residues" evidence="3">
    <location>
        <begin position="43"/>
        <end position="104"/>
    </location>
</feature>
<dbReference type="GeneID" id="19967571"/>
<evidence type="ECO:0000256" key="3">
    <source>
        <dbReference type="SAM" id="MobiDB-lite"/>
    </source>
</evidence>
<evidence type="ECO:0000256" key="2">
    <source>
        <dbReference type="ARBA" id="ARBA00023134"/>
    </source>
</evidence>
<dbReference type="PROSITE" id="PS51420">
    <property type="entry name" value="RHO"/>
    <property type="match status" value="1"/>
</dbReference>
<keyword evidence="1" id="KW-0547">Nucleotide-binding</keyword>
<dbReference type="Proteomes" id="UP000030752">
    <property type="component" value="Unassembled WGS sequence"/>
</dbReference>
<dbReference type="Gene3D" id="3.40.50.300">
    <property type="entry name" value="P-loop containing nucleotide triphosphate hydrolases"/>
    <property type="match status" value="1"/>
</dbReference>
<dbReference type="OrthoDB" id="25896at2759"/>
<gene>
    <name evidence="4" type="ORF">HMPREF1541_00232</name>
</gene>
<dbReference type="GO" id="GO:0007264">
    <property type="term" value="P:small GTPase-mediated signal transduction"/>
    <property type="evidence" value="ECO:0007669"/>
    <property type="project" value="InterPro"/>
</dbReference>
<dbReference type="RefSeq" id="XP_008710761.1">
    <property type="nucleotide sequence ID" value="XM_008712539.1"/>
</dbReference>
<dbReference type="HOGENOM" id="CLU_041217_21_4_1"/>
<protein>
    <submittedName>
        <fullName evidence="4">Uncharacterized protein</fullName>
    </submittedName>
</protein>
<dbReference type="AlphaFoldDB" id="W2SDS2"/>
<dbReference type="InterPro" id="IPR027417">
    <property type="entry name" value="P-loop_NTPase"/>
</dbReference>
<dbReference type="InterPro" id="IPR003578">
    <property type="entry name" value="Small_GTPase_Rho"/>
</dbReference>
<dbReference type="GO" id="GO:0005525">
    <property type="term" value="F:GTP binding"/>
    <property type="evidence" value="ECO:0007669"/>
    <property type="project" value="UniProtKB-KW"/>
</dbReference>
<reference evidence="4 5" key="1">
    <citation type="submission" date="2013-03" db="EMBL/GenBank/DDBJ databases">
        <title>The Genome Sequence of Phialophora europaea CBS 101466.</title>
        <authorList>
            <consortium name="The Broad Institute Genomics Platform"/>
            <person name="Cuomo C."/>
            <person name="de Hoog S."/>
            <person name="Gorbushina A."/>
            <person name="Walker B."/>
            <person name="Young S.K."/>
            <person name="Zeng Q."/>
            <person name="Gargeya S."/>
            <person name="Fitzgerald M."/>
            <person name="Haas B."/>
            <person name="Abouelleil A."/>
            <person name="Allen A.W."/>
            <person name="Alvarado L."/>
            <person name="Arachchi H.M."/>
            <person name="Berlin A.M."/>
            <person name="Chapman S.B."/>
            <person name="Gainer-Dewar J."/>
            <person name="Goldberg J."/>
            <person name="Griggs A."/>
            <person name="Gujja S."/>
            <person name="Hansen M."/>
            <person name="Howarth C."/>
            <person name="Imamovic A."/>
            <person name="Ireland A."/>
            <person name="Larimer J."/>
            <person name="McCowan C."/>
            <person name="Murphy C."/>
            <person name="Pearson M."/>
            <person name="Poon T.W."/>
            <person name="Priest M."/>
            <person name="Roberts A."/>
            <person name="Saif S."/>
            <person name="Shea T."/>
            <person name="Sisk P."/>
            <person name="Sykes S."/>
            <person name="Wortman J."/>
            <person name="Nusbaum C."/>
            <person name="Birren B."/>
        </authorList>
    </citation>
    <scope>NUCLEOTIDE SEQUENCE [LARGE SCALE GENOMIC DNA]</scope>
    <source>
        <strain evidence="4 5">CBS 101466</strain>
    </source>
</reference>
<dbReference type="EMBL" id="KB822711">
    <property type="protein sequence ID" value="ETN46049.1"/>
    <property type="molecule type" value="Genomic_DNA"/>
</dbReference>
<feature type="region of interest" description="Disordered" evidence="3">
    <location>
        <begin position="29"/>
        <end position="107"/>
    </location>
</feature>
<keyword evidence="5" id="KW-1185">Reference proteome</keyword>
<proteinExistence type="predicted"/>
<keyword evidence="2" id="KW-0342">GTP-binding</keyword>
<dbReference type="Pfam" id="PF00071">
    <property type="entry name" value="Ras"/>
    <property type="match status" value="1"/>
</dbReference>
<dbReference type="SMART" id="SM00174">
    <property type="entry name" value="RHO"/>
    <property type="match status" value="1"/>
</dbReference>
<dbReference type="SUPFAM" id="SSF52540">
    <property type="entry name" value="P-loop containing nucleoside triphosphate hydrolases"/>
    <property type="match status" value="1"/>
</dbReference>
<sequence>MAQPRPPHPPQIDIMLLGSPGVGKAQFLSRLPHVQHPSVGRSARQNLSRTQDSPATSRQPNDSQTTLVASPSESQGRLPNDSQTTLVTTGAEQSNPTASDNGENSLLRPSLHTTALHGPLSFDVLLFARPYRITIHPSTSPLFIDPFPDSPNLLILTYAIPSRASLHNVQNYWMPQYHQHYPTSSIPVMLLGLQRDLRTAKVITDDEGRKQYECVMPEEGLQAAREMRLDRYAECSALTGELMWEATQDITKMAAQTAYDTGDYASEMCVVT</sequence>